<dbReference type="EMBL" id="JAPEUR010000002">
    <property type="protein sequence ID" value="KAJ4329281.1"/>
    <property type="molecule type" value="Genomic_DNA"/>
</dbReference>
<evidence type="ECO:0000313" key="2">
    <source>
        <dbReference type="EMBL" id="KAJ4329281.1"/>
    </source>
</evidence>
<evidence type="ECO:0000313" key="3">
    <source>
        <dbReference type="Proteomes" id="UP001140502"/>
    </source>
</evidence>
<feature type="compositionally biased region" description="Basic and acidic residues" evidence="1">
    <location>
        <begin position="24"/>
        <end position="48"/>
    </location>
</feature>
<organism evidence="2 3">
    <name type="scientific">Fusarium piperis</name>
    <dbReference type="NCBI Taxonomy" id="1435070"/>
    <lineage>
        <taxon>Eukaryota</taxon>
        <taxon>Fungi</taxon>
        <taxon>Dikarya</taxon>
        <taxon>Ascomycota</taxon>
        <taxon>Pezizomycotina</taxon>
        <taxon>Sordariomycetes</taxon>
        <taxon>Hypocreomycetidae</taxon>
        <taxon>Hypocreales</taxon>
        <taxon>Nectriaceae</taxon>
        <taxon>Fusarium</taxon>
        <taxon>Fusarium solani species complex</taxon>
    </lineage>
</organism>
<gene>
    <name evidence="2" type="ORF">N0V84_000174</name>
</gene>
<dbReference type="Proteomes" id="UP001140502">
    <property type="component" value="Unassembled WGS sequence"/>
</dbReference>
<evidence type="ECO:0000256" key="1">
    <source>
        <dbReference type="SAM" id="MobiDB-lite"/>
    </source>
</evidence>
<protein>
    <submittedName>
        <fullName evidence="2">Uncharacterized protein</fullName>
    </submittedName>
</protein>
<feature type="region of interest" description="Disordered" evidence="1">
    <location>
        <begin position="1"/>
        <end position="68"/>
    </location>
</feature>
<dbReference type="AlphaFoldDB" id="A0A9W8WNP7"/>
<sequence length="68" mass="7189">MSGIISAIDSEPEAESDVPQPVSDDERSPEAFDHDFKFDVRDIPHKSDVGGSPGAVVPADGDACDEEC</sequence>
<name>A0A9W8WNP7_9HYPO</name>
<comment type="caution">
    <text evidence="2">The sequence shown here is derived from an EMBL/GenBank/DDBJ whole genome shotgun (WGS) entry which is preliminary data.</text>
</comment>
<reference evidence="2" key="1">
    <citation type="submission" date="2022-10" db="EMBL/GenBank/DDBJ databases">
        <title>Tapping the CABI collections for fungal endophytes: first genome assemblies for Collariella, Neodidymelliopsis, Ascochyta clinopodiicola, Didymella pomorum, Didymosphaeria variabile, Neocosmospora piperis and Neocucurbitaria cava.</title>
        <authorList>
            <person name="Hill R."/>
        </authorList>
    </citation>
    <scope>NUCLEOTIDE SEQUENCE</scope>
    <source>
        <strain evidence="2">IMI 366586</strain>
    </source>
</reference>
<proteinExistence type="predicted"/>
<dbReference type="OrthoDB" id="433924at2759"/>
<keyword evidence="3" id="KW-1185">Reference proteome</keyword>
<accession>A0A9W8WNP7</accession>